<organism evidence="12 13">
    <name type="scientific">Alicyclobacillus dauci</name>
    <dbReference type="NCBI Taxonomy" id="1475485"/>
    <lineage>
        <taxon>Bacteria</taxon>
        <taxon>Bacillati</taxon>
        <taxon>Bacillota</taxon>
        <taxon>Bacilli</taxon>
        <taxon>Bacillales</taxon>
        <taxon>Alicyclobacillaceae</taxon>
        <taxon>Alicyclobacillus</taxon>
    </lineage>
</organism>
<evidence type="ECO:0000256" key="9">
    <source>
        <dbReference type="ARBA" id="ARBA00031306"/>
    </source>
</evidence>
<keyword evidence="7 11" id="KW-0274">FAD</keyword>
<name>A0ABY6Z6F2_9BACL</name>
<keyword evidence="5 11" id="KW-0808">Transferase</keyword>
<dbReference type="Pfam" id="PF02424">
    <property type="entry name" value="ApbE"/>
    <property type="match status" value="1"/>
</dbReference>
<keyword evidence="6 11" id="KW-0479">Metal-binding</keyword>
<evidence type="ECO:0000256" key="7">
    <source>
        <dbReference type="ARBA" id="ARBA00022827"/>
    </source>
</evidence>
<evidence type="ECO:0000256" key="2">
    <source>
        <dbReference type="ARBA" id="ARBA00011955"/>
    </source>
</evidence>
<dbReference type="PANTHER" id="PTHR30040:SF2">
    <property type="entry name" value="FAD:PROTEIN FMN TRANSFERASE"/>
    <property type="match status" value="1"/>
</dbReference>
<evidence type="ECO:0000256" key="4">
    <source>
        <dbReference type="ARBA" id="ARBA00022630"/>
    </source>
</evidence>
<evidence type="ECO:0000256" key="6">
    <source>
        <dbReference type="ARBA" id="ARBA00022723"/>
    </source>
</evidence>
<dbReference type="RefSeq" id="WP_268045115.1">
    <property type="nucleotide sequence ID" value="NZ_CP104064.1"/>
</dbReference>
<evidence type="ECO:0000256" key="10">
    <source>
        <dbReference type="ARBA" id="ARBA00048540"/>
    </source>
</evidence>
<dbReference type="Proteomes" id="UP001164803">
    <property type="component" value="Chromosome"/>
</dbReference>
<dbReference type="EMBL" id="CP104064">
    <property type="protein sequence ID" value="WAH37610.1"/>
    <property type="molecule type" value="Genomic_DNA"/>
</dbReference>
<keyword evidence="8 11" id="KW-0460">Magnesium</keyword>
<evidence type="ECO:0000256" key="3">
    <source>
        <dbReference type="ARBA" id="ARBA00016337"/>
    </source>
</evidence>
<dbReference type="InterPro" id="IPR003374">
    <property type="entry name" value="ApbE-like_sf"/>
</dbReference>
<evidence type="ECO:0000313" key="13">
    <source>
        <dbReference type="Proteomes" id="UP001164803"/>
    </source>
</evidence>
<sequence>MTKVWRKSALYMDTVVSVEIVTGDLDRQDAGLAINAALENFSVVEQACSRFDETSEVMRLIEHVGEPVQVSPVLFEAVRFALEVAKLTDGEFDPTVGHQLETYGFNRHYLTGHEVATHIASGESVTYRDVTVHEQNRTIQLDKPLVLDLGAIAKGLAIDMAGKSLAEFDGFVVNAGGDVLVHGVNEREEPWRVGIRRPDSASDVMHTLNISDGAVCTSGSYERKSPITVDTHHILRPAIGKSQNEVVSCTVVAPFAMLADALSTAAFVMGPGRGIELMERCDVDGILVTSSNEIQMTKQMKRYIDG</sequence>
<evidence type="ECO:0000313" key="12">
    <source>
        <dbReference type="EMBL" id="WAH37610.1"/>
    </source>
</evidence>
<dbReference type="PIRSF" id="PIRSF006268">
    <property type="entry name" value="ApbE"/>
    <property type="match status" value="1"/>
</dbReference>
<keyword evidence="13" id="KW-1185">Reference proteome</keyword>
<reference evidence="12" key="1">
    <citation type="submission" date="2022-08" db="EMBL/GenBank/DDBJ databases">
        <title>Alicyclobacillus dauci DSM2870, complete genome.</title>
        <authorList>
            <person name="Wang Q."/>
            <person name="Cai R."/>
            <person name="Wang Z."/>
        </authorList>
    </citation>
    <scope>NUCLEOTIDE SEQUENCE</scope>
    <source>
        <strain evidence="12">DSM 28700</strain>
    </source>
</reference>
<accession>A0ABY6Z6F2</accession>
<evidence type="ECO:0000256" key="1">
    <source>
        <dbReference type="ARBA" id="ARBA00001946"/>
    </source>
</evidence>
<comment type="catalytic activity">
    <reaction evidence="10 11">
        <text>L-threonyl-[protein] + FAD = FMN-L-threonyl-[protein] + AMP + H(+)</text>
        <dbReference type="Rhea" id="RHEA:36847"/>
        <dbReference type="Rhea" id="RHEA-COMP:11060"/>
        <dbReference type="Rhea" id="RHEA-COMP:11061"/>
        <dbReference type="ChEBI" id="CHEBI:15378"/>
        <dbReference type="ChEBI" id="CHEBI:30013"/>
        <dbReference type="ChEBI" id="CHEBI:57692"/>
        <dbReference type="ChEBI" id="CHEBI:74257"/>
        <dbReference type="ChEBI" id="CHEBI:456215"/>
        <dbReference type="EC" id="2.7.1.180"/>
    </reaction>
</comment>
<proteinExistence type="inferred from homology"/>
<dbReference type="GO" id="GO:0016740">
    <property type="term" value="F:transferase activity"/>
    <property type="evidence" value="ECO:0007669"/>
    <property type="project" value="UniProtKB-KW"/>
</dbReference>
<dbReference type="Gene3D" id="3.10.520.10">
    <property type="entry name" value="ApbE-like domains"/>
    <property type="match status" value="1"/>
</dbReference>
<evidence type="ECO:0000256" key="11">
    <source>
        <dbReference type="PIRNR" id="PIRNR006268"/>
    </source>
</evidence>
<dbReference type="SUPFAM" id="SSF143631">
    <property type="entry name" value="ApbE-like"/>
    <property type="match status" value="1"/>
</dbReference>
<protein>
    <recommendedName>
        <fullName evidence="3 11">FAD:protein FMN transferase</fullName>
        <ecNumber evidence="2 11">2.7.1.180</ecNumber>
    </recommendedName>
    <alternativeName>
        <fullName evidence="9 11">Flavin transferase</fullName>
    </alternativeName>
</protein>
<evidence type="ECO:0000256" key="5">
    <source>
        <dbReference type="ARBA" id="ARBA00022679"/>
    </source>
</evidence>
<comment type="similarity">
    <text evidence="11">Belongs to the ApbE family.</text>
</comment>
<dbReference type="EC" id="2.7.1.180" evidence="2 11"/>
<evidence type="ECO:0000256" key="8">
    <source>
        <dbReference type="ARBA" id="ARBA00022842"/>
    </source>
</evidence>
<dbReference type="InterPro" id="IPR024932">
    <property type="entry name" value="ApbE"/>
</dbReference>
<keyword evidence="4 11" id="KW-0285">Flavoprotein</keyword>
<comment type="cofactor">
    <cofactor evidence="1">
        <name>Mg(2+)</name>
        <dbReference type="ChEBI" id="CHEBI:18420"/>
    </cofactor>
</comment>
<gene>
    <name evidence="12" type="ORF">NZD86_03515</name>
</gene>
<dbReference type="PANTHER" id="PTHR30040">
    <property type="entry name" value="THIAMINE BIOSYNTHESIS LIPOPROTEIN APBE"/>
    <property type="match status" value="1"/>
</dbReference>